<protein>
    <recommendedName>
        <fullName evidence="1">mitogen-activated protein kinase</fullName>
        <ecNumber evidence="1">2.7.11.24</ecNumber>
    </recommendedName>
</protein>
<sequence length="585" mass="64802">MTMNSEVEPHITKKYEIKKRLGKGAYGIVWKAIDRRTGEVVALKKIFDAFRNQTDAQRTFREIAFLQEFADHPNIVKLLNVIKAENDKDIYLVFESMDTDLHNVIKKGNILKDVHKQYIMYQMFKATYYVHSGNCIHRDQKPSNVLLDSECFVKLCDFGLARSLSQLGRVDEGGADPALTEYVATRWYRAPEILLASHRYTKGVDMWSLGCILGEMLLGKPLFPGSSTLNQIERIMSAIPSPSQEDIRSIGSAYGASILEKAAVRGRRSLESLVPNVDPVAMDLMQRLLQFNPDKRLTAEEALRHPYVRRFHNPAEEIALRRDVVPPVDDNSQLSVAEYRNRLYEMIVAKKAARRQRRREERERRRQERQHQDQQQHQQQPQTRASTSSSVGEASSAATPAPDSAGRERGQLHHHQQQQPQHQPGSRRGSLGRSGSYRELQQQLSATAQLRASRSTGFYGGAGGGTKPSSASSSASGLQRQRSYENLSASSKAGALGSSLNRTTPLHNGTYGYSSAAALAEARRQQSAPVASYQSRPPTGNAGGGGGGGGGGGVHHLRSYTSNQLNTPMVLRDSPYGHGPALRTG</sequence>
<dbReference type="PROSITE" id="PS01351">
    <property type="entry name" value="MAPK"/>
    <property type="match status" value="1"/>
</dbReference>
<dbReference type="PANTHER" id="PTHR24055">
    <property type="entry name" value="MITOGEN-ACTIVATED PROTEIN KINASE"/>
    <property type="match status" value="1"/>
</dbReference>
<evidence type="ECO:0000256" key="1">
    <source>
        <dbReference type="ARBA" id="ARBA00012411"/>
    </source>
</evidence>
<dbReference type="GO" id="GO:0004707">
    <property type="term" value="F:MAP kinase activity"/>
    <property type="evidence" value="ECO:0007669"/>
    <property type="project" value="UniProtKB-EC"/>
</dbReference>
<dbReference type="WBParaSite" id="maker-uti_cns_0001264-snap-gene-0.6-mRNA-1">
    <property type="protein sequence ID" value="maker-uti_cns_0001264-snap-gene-0.6-mRNA-1"/>
    <property type="gene ID" value="maker-uti_cns_0001264-snap-gene-0.6"/>
</dbReference>
<evidence type="ECO:0000256" key="3">
    <source>
        <dbReference type="ARBA" id="ARBA00022679"/>
    </source>
</evidence>
<comment type="catalytic activity">
    <reaction evidence="8">
        <text>L-seryl-[protein] + ATP = O-phospho-L-seryl-[protein] + ADP + H(+)</text>
        <dbReference type="Rhea" id="RHEA:17989"/>
        <dbReference type="Rhea" id="RHEA-COMP:9863"/>
        <dbReference type="Rhea" id="RHEA-COMP:11604"/>
        <dbReference type="ChEBI" id="CHEBI:15378"/>
        <dbReference type="ChEBI" id="CHEBI:29999"/>
        <dbReference type="ChEBI" id="CHEBI:30616"/>
        <dbReference type="ChEBI" id="CHEBI:83421"/>
        <dbReference type="ChEBI" id="CHEBI:456216"/>
        <dbReference type="EC" id="2.7.11.24"/>
    </reaction>
</comment>
<keyword evidence="12" id="KW-1185">Reference proteome</keyword>
<feature type="compositionally biased region" description="Gly residues" evidence="10">
    <location>
        <begin position="541"/>
        <end position="554"/>
    </location>
</feature>
<keyword evidence="6 9" id="KW-0067">ATP-binding</keyword>
<feature type="compositionally biased region" description="Low complexity" evidence="10">
    <location>
        <begin position="487"/>
        <end position="500"/>
    </location>
</feature>
<feature type="region of interest" description="Disordered" evidence="10">
    <location>
        <begin position="525"/>
        <end position="585"/>
    </location>
</feature>
<feature type="compositionally biased region" description="Polar residues" evidence="10">
    <location>
        <begin position="439"/>
        <end position="456"/>
    </location>
</feature>
<evidence type="ECO:0000256" key="9">
    <source>
        <dbReference type="PROSITE-ProRule" id="PRU10141"/>
    </source>
</evidence>
<evidence type="ECO:0000313" key="12">
    <source>
        <dbReference type="Proteomes" id="UP000095280"/>
    </source>
</evidence>
<keyword evidence="4 9" id="KW-0547">Nucleotide-binding</keyword>
<feature type="compositionally biased region" description="Low complexity" evidence="10">
    <location>
        <begin position="417"/>
        <end position="438"/>
    </location>
</feature>
<dbReference type="InterPro" id="IPR000719">
    <property type="entry name" value="Prot_kinase_dom"/>
</dbReference>
<feature type="compositionally biased region" description="Low complexity" evidence="10">
    <location>
        <begin position="375"/>
        <end position="404"/>
    </location>
</feature>
<dbReference type="CDD" id="cd07852">
    <property type="entry name" value="STKc_MAPK15-like"/>
    <property type="match status" value="1"/>
</dbReference>
<dbReference type="Gene3D" id="1.10.510.10">
    <property type="entry name" value="Transferase(Phosphotransferase) domain 1"/>
    <property type="match status" value="1"/>
</dbReference>
<dbReference type="InterPro" id="IPR050117">
    <property type="entry name" value="MAPK"/>
</dbReference>
<dbReference type="EC" id="2.7.11.24" evidence="1"/>
<feature type="region of interest" description="Disordered" evidence="10">
    <location>
        <begin position="350"/>
        <end position="504"/>
    </location>
</feature>
<feature type="compositionally biased region" description="Polar residues" evidence="10">
    <location>
        <begin position="525"/>
        <end position="538"/>
    </location>
</feature>
<proteinExistence type="predicted"/>
<dbReference type="FunFam" id="1.10.510.10:FF:000238">
    <property type="entry name" value="Mitogen-activated protein kinase"/>
    <property type="match status" value="1"/>
</dbReference>
<keyword evidence="3" id="KW-0808">Transferase</keyword>
<evidence type="ECO:0000259" key="11">
    <source>
        <dbReference type="PROSITE" id="PS50011"/>
    </source>
</evidence>
<evidence type="ECO:0000256" key="5">
    <source>
        <dbReference type="ARBA" id="ARBA00022777"/>
    </source>
</evidence>
<evidence type="ECO:0000256" key="7">
    <source>
        <dbReference type="ARBA" id="ARBA00047592"/>
    </source>
</evidence>
<evidence type="ECO:0000256" key="10">
    <source>
        <dbReference type="SAM" id="MobiDB-lite"/>
    </source>
</evidence>
<feature type="domain" description="Protein kinase" evidence="11">
    <location>
        <begin position="15"/>
        <end position="308"/>
    </location>
</feature>
<dbReference type="AlphaFoldDB" id="A0A1I8G9P2"/>
<comment type="catalytic activity">
    <reaction evidence="7">
        <text>L-threonyl-[protein] + ATP = O-phospho-L-threonyl-[protein] + ADP + H(+)</text>
        <dbReference type="Rhea" id="RHEA:46608"/>
        <dbReference type="Rhea" id="RHEA-COMP:11060"/>
        <dbReference type="Rhea" id="RHEA-COMP:11605"/>
        <dbReference type="ChEBI" id="CHEBI:15378"/>
        <dbReference type="ChEBI" id="CHEBI:30013"/>
        <dbReference type="ChEBI" id="CHEBI:30616"/>
        <dbReference type="ChEBI" id="CHEBI:61977"/>
        <dbReference type="ChEBI" id="CHEBI:456216"/>
        <dbReference type="EC" id="2.7.11.24"/>
    </reaction>
</comment>
<evidence type="ECO:0000313" key="13">
    <source>
        <dbReference type="WBParaSite" id="maker-uti_cns_0001264-snap-gene-0.6-mRNA-1"/>
    </source>
</evidence>
<dbReference type="GO" id="GO:0106310">
    <property type="term" value="F:protein serine kinase activity"/>
    <property type="evidence" value="ECO:0007669"/>
    <property type="project" value="RHEA"/>
</dbReference>
<evidence type="ECO:0000256" key="4">
    <source>
        <dbReference type="ARBA" id="ARBA00022741"/>
    </source>
</evidence>
<feature type="compositionally biased region" description="Low complexity" evidence="10">
    <location>
        <begin position="467"/>
        <end position="477"/>
    </location>
</feature>
<keyword evidence="5" id="KW-0418">Kinase</keyword>
<name>A0A1I8G9P2_9PLAT</name>
<evidence type="ECO:0000256" key="6">
    <source>
        <dbReference type="ARBA" id="ARBA00022840"/>
    </source>
</evidence>
<dbReference type="SUPFAM" id="SSF56112">
    <property type="entry name" value="Protein kinase-like (PK-like)"/>
    <property type="match status" value="1"/>
</dbReference>
<dbReference type="Pfam" id="PF00069">
    <property type="entry name" value="Pkinase"/>
    <property type="match status" value="1"/>
</dbReference>
<accession>A0A1I8G9P2</accession>
<reference evidence="13" key="1">
    <citation type="submission" date="2016-11" db="UniProtKB">
        <authorList>
            <consortium name="WormBaseParasite"/>
        </authorList>
    </citation>
    <scope>IDENTIFICATION</scope>
</reference>
<dbReference type="GO" id="GO:0005524">
    <property type="term" value="F:ATP binding"/>
    <property type="evidence" value="ECO:0007669"/>
    <property type="project" value="UniProtKB-UniRule"/>
</dbReference>
<feature type="binding site" evidence="9">
    <location>
        <position position="44"/>
    </location>
    <ligand>
        <name>ATP</name>
        <dbReference type="ChEBI" id="CHEBI:30616"/>
    </ligand>
</feature>
<keyword evidence="2" id="KW-0723">Serine/threonine-protein kinase</keyword>
<dbReference type="Proteomes" id="UP000095280">
    <property type="component" value="Unplaced"/>
</dbReference>
<dbReference type="InterPro" id="IPR003527">
    <property type="entry name" value="MAP_kinase_CS"/>
</dbReference>
<dbReference type="PROSITE" id="PS00107">
    <property type="entry name" value="PROTEIN_KINASE_ATP"/>
    <property type="match status" value="1"/>
</dbReference>
<feature type="compositionally biased region" description="Basic and acidic residues" evidence="10">
    <location>
        <begin position="358"/>
        <end position="374"/>
    </location>
</feature>
<dbReference type="FunFam" id="3.30.200.20:FF:000166">
    <property type="entry name" value="Mitogen-activated protein kinase"/>
    <property type="match status" value="1"/>
</dbReference>
<evidence type="ECO:0000256" key="8">
    <source>
        <dbReference type="ARBA" id="ARBA00048312"/>
    </source>
</evidence>
<dbReference type="InterPro" id="IPR017441">
    <property type="entry name" value="Protein_kinase_ATP_BS"/>
</dbReference>
<dbReference type="Gene3D" id="3.30.200.20">
    <property type="entry name" value="Phosphorylase Kinase, domain 1"/>
    <property type="match status" value="1"/>
</dbReference>
<dbReference type="PROSITE" id="PS50011">
    <property type="entry name" value="PROTEIN_KINASE_DOM"/>
    <property type="match status" value="1"/>
</dbReference>
<organism evidence="12 13">
    <name type="scientific">Macrostomum lignano</name>
    <dbReference type="NCBI Taxonomy" id="282301"/>
    <lineage>
        <taxon>Eukaryota</taxon>
        <taxon>Metazoa</taxon>
        <taxon>Spiralia</taxon>
        <taxon>Lophotrochozoa</taxon>
        <taxon>Platyhelminthes</taxon>
        <taxon>Rhabditophora</taxon>
        <taxon>Macrostomorpha</taxon>
        <taxon>Macrostomida</taxon>
        <taxon>Macrostomidae</taxon>
        <taxon>Macrostomum</taxon>
    </lineage>
</organism>
<evidence type="ECO:0000256" key="2">
    <source>
        <dbReference type="ARBA" id="ARBA00022527"/>
    </source>
</evidence>
<dbReference type="InterPro" id="IPR011009">
    <property type="entry name" value="Kinase-like_dom_sf"/>
</dbReference>